<dbReference type="SUPFAM" id="SSF81799">
    <property type="entry name" value="Putative methyltransferase TM0872, insert domain"/>
    <property type="match status" value="1"/>
</dbReference>
<evidence type="ECO:0000256" key="1">
    <source>
        <dbReference type="ARBA" id="ARBA00010396"/>
    </source>
</evidence>
<dbReference type="Proteomes" id="UP001299235">
    <property type="component" value="Unassembled WGS sequence"/>
</dbReference>
<dbReference type="EC" id="2.1.1.199" evidence="6"/>
<feature type="binding site" evidence="6">
    <location>
        <position position="53"/>
    </location>
    <ligand>
        <name>S-adenosyl-L-methionine</name>
        <dbReference type="ChEBI" id="CHEBI:59789"/>
    </ligand>
</feature>
<dbReference type="NCBIfam" id="TIGR00006">
    <property type="entry name" value="16S rRNA (cytosine(1402)-N(4))-methyltransferase RsmH"/>
    <property type="match status" value="1"/>
</dbReference>
<dbReference type="Gene3D" id="1.10.150.170">
    <property type="entry name" value="Putative methyltransferase TM0872, insert domain"/>
    <property type="match status" value="1"/>
</dbReference>
<evidence type="ECO:0000256" key="2">
    <source>
        <dbReference type="ARBA" id="ARBA00022552"/>
    </source>
</evidence>
<reference evidence="7 8" key="1">
    <citation type="submission" date="2021-10" db="EMBL/GenBank/DDBJ databases">
        <title>Anaerobic single-cell dispensing facilitates the cultivation of human gut bacteria.</title>
        <authorList>
            <person name="Afrizal A."/>
        </authorList>
    </citation>
    <scope>NUCLEOTIDE SEQUENCE [LARGE SCALE GENOMIC DNA]</scope>
    <source>
        <strain evidence="7 8">CLA-AA-H246</strain>
    </source>
</reference>
<feature type="binding site" evidence="6">
    <location>
        <position position="108"/>
    </location>
    <ligand>
        <name>S-adenosyl-L-methionine</name>
        <dbReference type="ChEBI" id="CHEBI:59789"/>
    </ligand>
</feature>
<dbReference type="HAMAP" id="MF_01007">
    <property type="entry name" value="16SrRNA_methyltr_H"/>
    <property type="match status" value="1"/>
</dbReference>
<keyword evidence="2 6" id="KW-0698">rRNA processing</keyword>
<comment type="subcellular location">
    <subcellularLocation>
        <location evidence="6">Cytoplasm</location>
    </subcellularLocation>
</comment>
<dbReference type="PANTHER" id="PTHR11265">
    <property type="entry name" value="S-ADENOSYL-METHYLTRANSFERASE MRAW"/>
    <property type="match status" value="1"/>
</dbReference>
<dbReference type="SUPFAM" id="SSF53335">
    <property type="entry name" value="S-adenosyl-L-methionine-dependent methyltransferases"/>
    <property type="match status" value="1"/>
</dbReference>
<evidence type="ECO:0000256" key="4">
    <source>
        <dbReference type="ARBA" id="ARBA00022679"/>
    </source>
</evidence>
<comment type="caution">
    <text evidence="7">The sequence shown here is derived from an EMBL/GenBank/DDBJ whole genome shotgun (WGS) entry which is preliminary data.</text>
</comment>
<accession>A0ABS8EXJ7</accession>
<dbReference type="RefSeq" id="WP_147631159.1">
    <property type="nucleotide sequence ID" value="NZ_JAJEQE010000033.1"/>
</dbReference>
<proteinExistence type="inferred from homology"/>
<name>A0ABS8EXJ7_9FIRM</name>
<dbReference type="EMBL" id="JAJEQE010000033">
    <property type="protein sequence ID" value="MCC2149553.1"/>
    <property type="molecule type" value="Genomic_DNA"/>
</dbReference>
<evidence type="ECO:0000313" key="7">
    <source>
        <dbReference type="EMBL" id="MCC2149553.1"/>
    </source>
</evidence>
<dbReference type="GO" id="GO:0032259">
    <property type="term" value="P:methylation"/>
    <property type="evidence" value="ECO:0007669"/>
    <property type="project" value="UniProtKB-KW"/>
</dbReference>
<dbReference type="InterPro" id="IPR029063">
    <property type="entry name" value="SAM-dependent_MTases_sf"/>
</dbReference>
<keyword evidence="3 6" id="KW-0489">Methyltransferase</keyword>
<evidence type="ECO:0000256" key="5">
    <source>
        <dbReference type="ARBA" id="ARBA00022691"/>
    </source>
</evidence>
<dbReference type="Pfam" id="PF01795">
    <property type="entry name" value="Methyltransf_5"/>
    <property type="match status" value="1"/>
</dbReference>
<evidence type="ECO:0000256" key="6">
    <source>
        <dbReference type="HAMAP-Rule" id="MF_01007"/>
    </source>
</evidence>
<evidence type="ECO:0000256" key="3">
    <source>
        <dbReference type="ARBA" id="ARBA00022603"/>
    </source>
</evidence>
<sequence>MEFKHKSVLLKESIEALQIKPDGIYVDGTLGGGGHSYEICRHLSDKGRLIGIDQDAAAIEAAKERLGEFGDKVTIIRSNYCNMVKELKSIGISSADGIILDLGVSSYQLDTAERGFTYREDAPLDMRMDQRQDMTAKDIVNGYSEMELYRIIRDYGEEKFAKNIAKHIVNARQQKEIETTGELIQIIKAAIPMKVRAVGGHPAKKTFQAIRIELNRELEVLRDSLDSMIDFLNDGGRICVITFHSLEDRIVKNNFRKNENPCICPREFPVCVCGRKSKGFVVTRKPIIPGEEELTYNKRAKSSKLRVFERRREEEES</sequence>
<feature type="binding site" evidence="6">
    <location>
        <position position="80"/>
    </location>
    <ligand>
        <name>S-adenosyl-L-methionine</name>
        <dbReference type="ChEBI" id="CHEBI:59789"/>
    </ligand>
</feature>
<keyword evidence="8" id="KW-1185">Reference proteome</keyword>
<comment type="function">
    <text evidence="6">Specifically methylates the N4 position of cytidine in position 1402 (C1402) of 16S rRNA.</text>
</comment>
<feature type="binding site" evidence="6">
    <location>
        <position position="101"/>
    </location>
    <ligand>
        <name>S-adenosyl-L-methionine</name>
        <dbReference type="ChEBI" id="CHEBI:59789"/>
    </ligand>
</feature>
<keyword evidence="4 6" id="KW-0808">Transferase</keyword>
<comment type="catalytic activity">
    <reaction evidence="6">
        <text>cytidine(1402) in 16S rRNA + S-adenosyl-L-methionine = N(4)-methylcytidine(1402) in 16S rRNA + S-adenosyl-L-homocysteine + H(+)</text>
        <dbReference type="Rhea" id="RHEA:42928"/>
        <dbReference type="Rhea" id="RHEA-COMP:10286"/>
        <dbReference type="Rhea" id="RHEA-COMP:10287"/>
        <dbReference type="ChEBI" id="CHEBI:15378"/>
        <dbReference type="ChEBI" id="CHEBI:57856"/>
        <dbReference type="ChEBI" id="CHEBI:59789"/>
        <dbReference type="ChEBI" id="CHEBI:74506"/>
        <dbReference type="ChEBI" id="CHEBI:82748"/>
        <dbReference type="EC" id="2.1.1.199"/>
    </reaction>
</comment>
<dbReference type="PANTHER" id="PTHR11265:SF0">
    <property type="entry name" value="12S RRNA N4-METHYLCYTIDINE METHYLTRANSFERASE"/>
    <property type="match status" value="1"/>
</dbReference>
<evidence type="ECO:0000313" key="8">
    <source>
        <dbReference type="Proteomes" id="UP001299235"/>
    </source>
</evidence>
<dbReference type="InterPro" id="IPR002903">
    <property type="entry name" value="RsmH"/>
</dbReference>
<dbReference type="PIRSF" id="PIRSF004486">
    <property type="entry name" value="MraW"/>
    <property type="match status" value="1"/>
</dbReference>
<dbReference type="GO" id="GO:0008168">
    <property type="term" value="F:methyltransferase activity"/>
    <property type="evidence" value="ECO:0007669"/>
    <property type="project" value="UniProtKB-KW"/>
</dbReference>
<dbReference type="InterPro" id="IPR023397">
    <property type="entry name" value="SAM-dep_MeTrfase_MraW_recog"/>
</dbReference>
<gene>
    <name evidence="6 7" type="primary">rsmH</name>
    <name evidence="7" type="ORF">LKD42_09845</name>
</gene>
<keyword evidence="6" id="KW-0963">Cytoplasm</keyword>
<keyword evidence="5 6" id="KW-0949">S-adenosyl-L-methionine</keyword>
<feature type="binding site" evidence="6">
    <location>
        <begin position="33"/>
        <end position="35"/>
    </location>
    <ligand>
        <name>S-adenosyl-L-methionine</name>
        <dbReference type="ChEBI" id="CHEBI:59789"/>
    </ligand>
</feature>
<organism evidence="7 8">
    <name type="scientific">Hominisplanchenecus faecis</name>
    <dbReference type="NCBI Taxonomy" id="2885351"/>
    <lineage>
        <taxon>Bacteria</taxon>
        <taxon>Bacillati</taxon>
        <taxon>Bacillota</taxon>
        <taxon>Clostridia</taxon>
        <taxon>Lachnospirales</taxon>
        <taxon>Lachnospiraceae</taxon>
        <taxon>Hominisplanchenecus</taxon>
    </lineage>
</organism>
<dbReference type="Gene3D" id="3.40.50.150">
    <property type="entry name" value="Vaccinia Virus protein VP39"/>
    <property type="match status" value="1"/>
</dbReference>
<protein>
    <recommendedName>
        <fullName evidence="6">Ribosomal RNA small subunit methyltransferase H</fullName>
        <ecNumber evidence="6">2.1.1.199</ecNumber>
    </recommendedName>
    <alternativeName>
        <fullName evidence="6">16S rRNA m(4)C1402 methyltransferase</fullName>
    </alternativeName>
    <alternativeName>
        <fullName evidence="6">rRNA (cytosine-N(4)-)-methyltransferase RsmH</fullName>
    </alternativeName>
</protein>
<comment type="similarity">
    <text evidence="1 6">Belongs to the methyltransferase superfamily. RsmH family.</text>
</comment>